<dbReference type="WBParaSite" id="nRc.2.0.1.t02827-RA">
    <property type="protein sequence ID" value="nRc.2.0.1.t02827-RA"/>
    <property type="gene ID" value="nRc.2.0.1.g02827"/>
</dbReference>
<evidence type="ECO:0000313" key="5">
    <source>
        <dbReference type="WBParaSite" id="nRc.2.0.1.t02827-RA"/>
    </source>
</evidence>
<comment type="similarity">
    <text evidence="1">Belongs to the CNPPD1 family.</text>
</comment>
<dbReference type="CDD" id="cd20557">
    <property type="entry name" value="CYCLIN_ScPCL1-like"/>
    <property type="match status" value="1"/>
</dbReference>
<dbReference type="AlphaFoldDB" id="A0A915HN95"/>
<dbReference type="GO" id="GO:0000307">
    <property type="term" value="C:cyclin-dependent protein kinase holoenzyme complex"/>
    <property type="evidence" value="ECO:0007669"/>
    <property type="project" value="TreeGrafter"/>
</dbReference>
<dbReference type="Proteomes" id="UP000887565">
    <property type="component" value="Unplaced"/>
</dbReference>
<dbReference type="Gene3D" id="1.10.472.10">
    <property type="entry name" value="Cyclin-like"/>
    <property type="match status" value="1"/>
</dbReference>
<protein>
    <recommendedName>
        <fullName evidence="2">Protein CNPPD1</fullName>
    </recommendedName>
</protein>
<name>A0A915HN95_ROMCU</name>
<dbReference type="PANTHER" id="PTHR15615:SF108">
    <property type="entry name" value="PROTEIN CNPPD1"/>
    <property type="match status" value="1"/>
</dbReference>
<evidence type="ECO:0000313" key="4">
    <source>
        <dbReference type="Proteomes" id="UP000887565"/>
    </source>
</evidence>
<evidence type="ECO:0000256" key="2">
    <source>
        <dbReference type="ARBA" id="ARBA00040808"/>
    </source>
</evidence>
<feature type="transmembrane region" description="Helical" evidence="3">
    <location>
        <begin position="203"/>
        <end position="225"/>
    </location>
</feature>
<proteinExistence type="inferred from homology"/>
<dbReference type="PANTHER" id="PTHR15615">
    <property type="match status" value="1"/>
</dbReference>
<keyword evidence="3" id="KW-0472">Membrane</keyword>
<sequence>MFDTASGKKLQQRYIRTLYYGTRKWDDLDRLSLAQTDFAVKYFDVYAPFDYLDADFINHISYEGAVKPTAFVLAMIYLERIRLANKSYFDNSDPADLLSSSLLCAMKYLYDEGEEDHAYNDEWAASCSKSVDYVTEKEFEFLDKIEWRLYVKPWEFERALQCMEFCIAIREGLKRNFFTYTDLFVVFGSSTTMKNVKEILRGLATAVILSGIIYLSAVLAVHFALSRHIPIGTSMQNHNRITSTTAEKLSIPAIMMKRPCPMIKMVMTINGSICQEMGPNWSMISKQNISHIVPIIVKL</sequence>
<keyword evidence="3" id="KW-0812">Transmembrane</keyword>
<dbReference type="GO" id="GO:0016538">
    <property type="term" value="F:cyclin-dependent protein serine/threonine kinase regulator activity"/>
    <property type="evidence" value="ECO:0007669"/>
    <property type="project" value="TreeGrafter"/>
</dbReference>
<evidence type="ECO:0000256" key="3">
    <source>
        <dbReference type="SAM" id="Phobius"/>
    </source>
</evidence>
<keyword evidence="3" id="KW-1133">Transmembrane helix</keyword>
<keyword evidence="4" id="KW-1185">Reference proteome</keyword>
<dbReference type="GO" id="GO:0005634">
    <property type="term" value="C:nucleus"/>
    <property type="evidence" value="ECO:0007669"/>
    <property type="project" value="TreeGrafter"/>
</dbReference>
<organism evidence="4 5">
    <name type="scientific">Romanomermis culicivorax</name>
    <name type="common">Nematode worm</name>
    <dbReference type="NCBI Taxonomy" id="13658"/>
    <lineage>
        <taxon>Eukaryota</taxon>
        <taxon>Metazoa</taxon>
        <taxon>Ecdysozoa</taxon>
        <taxon>Nematoda</taxon>
        <taxon>Enoplea</taxon>
        <taxon>Dorylaimia</taxon>
        <taxon>Mermithida</taxon>
        <taxon>Mermithoidea</taxon>
        <taxon>Mermithidae</taxon>
        <taxon>Romanomermis</taxon>
    </lineage>
</organism>
<reference evidence="5" key="1">
    <citation type="submission" date="2022-11" db="UniProtKB">
        <authorList>
            <consortium name="WormBaseParasite"/>
        </authorList>
    </citation>
    <scope>IDENTIFICATION</scope>
</reference>
<dbReference type="GO" id="GO:0019901">
    <property type="term" value="F:protein kinase binding"/>
    <property type="evidence" value="ECO:0007669"/>
    <property type="project" value="InterPro"/>
</dbReference>
<dbReference type="OMA" id="HLNQLEW"/>
<evidence type="ECO:0000256" key="1">
    <source>
        <dbReference type="ARBA" id="ARBA00038508"/>
    </source>
</evidence>
<dbReference type="InterPro" id="IPR013922">
    <property type="entry name" value="Cyclin_PHO80-like"/>
</dbReference>
<accession>A0A915HN95</accession>